<evidence type="ECO:0000256" key="5">
    <source>
        <dbReference type="ARBA" id="ARBA00022917"/>
    </source>
</evidence>
<dbReference type="GO" id="GO:0004815">
    <property type="term" value="F:aspartate-tRNA ligase activity"/>
    <property type="evidence" value="ECO:0007669"/>
    <property type="project" value="TreeGrafter"/>
</dbReference>
<comment type="similarity">
    <text evidence="1">Belongs to the class-II aminoacyl-tRNA synthetase family. Type 1 subfamily.</text>
</comment>
<dbReference type="PANTHER" id="PTHR22594:SF5">
    <property type="entry name" value="ASPARTATE--TRNA LIGASE, MITOCHONDRIAL"/>
    <property type="match status" value="1"/>
</dbReference>
<dbReference type="Proteomes" id="UP000549394">
    <property type="component" value="Unassembled WGS sequence"/>
</dbReference>
<evidence type="ECO:0000256" key="3">
    <source>
        <dbReference type="ARBA" id="ARBA00022741"/>
    </source>
</evidence>
<dbReference type="Gene3D" id="3.30.930.10">
    <property type="entry name" value="Bira Bifunctional Protein, Domain 2"/>
    <property type="match status" value="1"/>
</dbReference>
<keyword evidence="5" id="KW-0648">Protein biosynthesis</keyword>
<dbReference type="InterPro" id="IPR004115">
    <property type="entry name" value="GAD-like_sf"/>
</dbReference>
<evidence type="ECO:0000256" key="2">
    <source>
        <dbReference type="ARBA" id="ARBA00022598"/>
    </source>
</evidence>
<dbReference type="InterPro" id="IPR012340">
    <property type="entry name" value="NA-bd_OB-fold"/>
</dbReference>
<dbReference type="GO" id="GO:0005739">
    <property type="term" value="C:mitochondrion"/>
    <property type="evidence" value="ECO:0007669"/>
    <property type="project" value="TreeGrafter"/>
</dbReference>
<dbReference type="GO" id="GO:0005524">
    <property type="term" value="F:ATP binding"/>
    <property type="evidence" value="ECO:0007669"/>
    <property type="project" value="UniProtKB-KW"/>
</dbReference>
<dbReference type="Pfam" id="PF01336">
    <property type="entry name" value="tRNA_anti-codon"/>
    <property type="match status" value="1"/>
</dbReference>
<dbReference type="InterPro" id="IPR002312">
    <property type="entry name" value="Asp/Asn-tRNA-synth_IIb"/>
</dbReference>
<keyword evidence="2" id="KW-0436">Ligase</keyword>
<dbReference type="PROSITE" id="PS50862">
    <property type="entry name" value="AA_TRNA_LIGASE_II"/>
    <property type="match status" value="1"/>
</dbReference>
<dbReference type="GO" id="GO:0006422">
    <property type="term" value="P:aspartyl-tRNA aminoacylation"/>
    <property type="evidence" value="ECO:0007669"/>
    <property type="project" value="TreeGrafter"/>
</dbReference>
<protein>
    <submittedName>
        <fullName evidence="8">DgyrCDS7533</fullName>
    </submittedName>
</protein>
<reference evidence="8 9" key="1">
    <citation type="submission" date="2020-08" db="EMBL/GenBank/DDBJ databases">
        <authorList>
            <person name="Hejnol A."/>
        </authorList>
    </citation>
    <scope>NUCLEOTIDE SEQUENCE [LARGE SCALE GENOMIC DNA]</scope>
</reference>
<proteinExistence type="inferred from homology"/>
<evidence type="ECO:0000256" key="1">
    <source>
        <dbReference type="ARBA" id="ARBA00006303"/>
    </source>
</evidence>
<evidence type="ECO:0000256" key="4">
    <source>
        <dbReference type="ARBA" id="ARBA00022840"/>
    </source>
</evidence>
<dbReference type="OrthoDB" id="439710at2759"/>
<keyword evidence="4" id="KW-0067">ATP-binding</keyword>
<dbReference type="NCBIfam" id="TIGR00459">
    <property type="entry name" value="aspS_bact"/>
    <property type="match status" value="1"/>
</dbReference>
<dbReference type="HAMAP" id="MF_00044">
    <property type="entry name" value="Asp_tRNA_synth_type1"/>
    <property type="match status" value="1"/>
</dbReference>
<dbReference type="PANTHER" id="PTHR22594">
    <property type="entry name" value="ASPARTYL/LYSYL-TRNA SYNTHETASE"/>
    <property type="match status" value="1"/>
</dbReference>
<evidence type="ECO:0000313" key="9">
    <source>
        <dbReference type="Proteomes" id="UP000549394"/>
    </source>
</evidence>
<dbReference type="Gene3D" id="2.40.50.140">
    <property type="entry name" value="Nucleic acid-binding proteins"/>
    <property type="match status" value="1"/>
</dbReference>
<accession>A0A7I8VT03</accession>
<feature type="domain" description="Aminoacyl-transfer RNA synthetases class-II family profile" evidence="7">
    <location>
        <begin position="156"/>
        <end position="542"/>
    </location>
</feature>
<keyword evidence="6" id="KW-0030">Aminoacyl-tRNA synthetase</keyword>
<keyword evidence="3" id="KW-0547">Nucleotide-binding</keyword>
<dbReference type="CDD" id="cd04317">
    <property type="entry name" value="EcAspRS_like_N"/>
    <property type="match status" value="1"/>
</dbReference>
<sequence>MYRIYNAIRTIKIPFTRSKRLSSSFCARSHTCGELNDSNVGERVTLYGWVQFQRMNKFLTLRDSYGSTQVILPPKFAKLKPESVVKVSGSVAKRPEGLSNSDMKTGNIEIIADDVELLNECPQTPFSVHDNRNVNEDTRLKHRYLDIRSAEMQKRLRMRSKLLFKMREFLCEKHNFVDVETPTLFRKTPGGAREFIIPSHTVPNHFYSLPQSPQQFKQLLMVGGIDRYMQIARCYRDETTRPDRQPEFTQLDLEMSFVDSENIMNLTEEMLKYSLPFELETPIPRYDYGQVMIDYGTDKPDLRIPYKIENIPQSMPKIKHETIKFIKLEGATNYLEEPQLKELMKYASDFQGREFRILQTNDAQNSIHKIFNSKPEDIILMATGSVPQVCSLLGNLRVASADLLEKSGCKVRSSDYRFAWIKNFPLFEKNDGKFESAHHPFTAPQEKDEHLVYTDPIMARGNHYDLVLNGFEVGGGSIRNHKSTLQRYIIEEILKEDSKTLDHLLTALDMGAPPHGGIALGLDRLVAVLCNVTSIKEVIAFPKTNEGRDLMSCSPAPLSKEDADYYLKDYISKKQSEKPNTTT</sequence>
<comment type="caution">
    <text evidence="8">The sequence shown here is derived from an EMBL/GenBank/DDBJ whole genome shotgun (WGS) entry which is preliminary data.</text>
</comment>
<dbReference type="NCBIfam" id="NF001750">
    <property type="entry name" value="PRK00476.1"/>
    <property type="match status" value="1"/>
</dbReference>
<evidence type="ECO:0000259" key="7">
    <source>
        <dbReference type="PROSITE" id="PS50862"/>
    </source>
</evidence>
<dbReference type="AlphaFoldDB" id="A0A7I8VT03"/>
<dbReference type="InterPro" id="IPR004364">
    <property type="entry name" value="Aa-tRNA-synt_II"/>
</dbReference>
<dbReference type="PRINTS" id="PR01042">
    <property type="entry name" value="TRNASYNTHASP"/>
</dbReference>
<dbReference type="InterPro" id="IPR004365">
    <property type="entry name" value="NA-bd_OB_tRNA"/>
</dbReference>
<dbReference type="GO" id="GO:0003676">
    <property type="term" value="F:nucleic acid binding"/>
    <property type="evidence" value="ECO:0007669"/>
    <property type="project" value="InterPro"/>
</dbReference>
<dbReference type="InterPro" id="IPR047089">
    <property type="entry name" value="Asp-tRNA-ligase_1_N"/>
</dbReference>
<dbReference type="InterPro" id="IPR004524">
    <property type="entry name" value="Asp-tRNA-ligase_1"/>
</dbReference>
<dbReference type="InterPro" id="IPR006195">
    <property type="entry name" value="aa-tRNA-synth_II"/>
</dbReference>
<gene>
    <name evidence="8" type="ORF">DGYR_LOCUS7169</name>
</gene>
<evidence type="ECO:0000256" key="6">
    <source>
        <dbReference type="ARBA" id="ARBA00023146"/>
    </source>
</evidence>
<dbReference type="Gene3D" id="3.30.1360.30">
    <property type="entry name" value="GAD-like domain"/>
    <property type="match status" value="1"/>
</dbReference>
<keyword evidence="9" id="KW-1185">Reference proteome</keyword>
<dbReference type="Pfam" id="PF00152">
    <property type="entry name" value="tRNA-synt_2"/>
    <property type="match status" value="1"/>
</dbReference>
<name>A0A7I8VT03_9ANNE</name>
<dbReference type="InterPro" id="IPR045864">
    <property type="entry name" value="aa-tRNA-synth_II/BPL/LPL"/>
</dbReference>
<dbReference type="SUPFAM" id="SSF50249">
    <property type="entry name" value="Nucleic acid-binding proteins"/>
    <property type="match status" value="1"/>
</dbReference>
<dbReference type="SUPFAM" id="SSF55261">
    <property type="entry name" value="GAD domain-like"/>
    <property type="match status" value="1"/>
</dbReference>
<dbReference type="EMBL" id="CAJFCJ010000009">
    <property type="protein sequence ID" value="CAD5118856.1"/>
    <property type="molecule type" value="Genomic_DNA"/>
</dbReference>
<organism evidence="8 9">
    <name type="scientific">Dimorphilus gyrociliatus</name>
    <dbReference type="NCBI Taxonomy" id="2664684"/>
    <lineage>
        <taxon>Eukaryota</taxon>
        <taxon>Metazoa</taxon>
        <taxon>Spiralia</taxon>
        <taxon>Lophotrochozoa</taxon>
        <taxon>Annelida</taxon>
        <taxon>Polychaeta</taxon>
        <taxon>Polychaeta incertae sedis</taxon>
        <taxon>Dinophilidae</taxon>
        <taxon>Dimorphilus</taxon>
    </lineage>
</organism>
<evidence type="ECO:0000313" key="8">
    <source>
        <dbReference type="EMBL" id="CAD5118856.1"/>
    </source>
</evidence>
<dbReference type="SUPFAM" id="SSF55681">
    <property type="entry name" value="Class II aaRS and biotin synthetases"/>
    <property type="match status" value="1"/>
</dbReference>